<dbReference type="RefSeq" id="WP_165919033.1">
    <property type="nucleotide sequence ID" value="NZ_SLXL01000028.1"/>
</dbReference>
<evidence type="ECO:0000313" key="1">
    <source>
        <dbReference type="EMBL" id="TCP19715.1"/>
    </source>
</evidence>
<accession>A0A4R2NF26</accession>
<keyword evidence="2" id="KW-1185">Reference proteome</keyword>
<name>A0A4R2NF26_RHOAD</name>
<proteinExistence type="predicted"/>
<protein>
    <submittedName>
        <fullName evidence="1">Uncharacterized protein</fullName>
    </submittedName>
</protein>
<sequence length="68" mass="7564">PNVPVILVSWRVARDDFGSERLPLADVTLRDPVAMASLEAGLAFAADNNRQWRQRCASQRESSAHESE</sequence>
<dbReference type="EMBL" id="SLXL01000028">
    <property type="protein sequence ID" value="TCP19715.1"/>
    <property type="molecule type" value="Genomic_DNA"/>
</dbReference>
<reference evidence="1 2" key="1">
    <citation type="submission" date="2019-03" db="EMBL/GenBank/DDBJ databases">
        <title>Genomic Encyclopedia of Type Strains, Phase IV (KMG-IV): sequencing the most valuable type-strain genomes for metagenomic binning, comparative biology and taxonomic classification.</title>
        <authorList>
            <person name="Goeker M."/>
        </authorList>
    </citation>
    <scope>NUCLEOTIDE SEQUENCE [LARGE SCALE GENOMIC DNA]</scope>
    <source>
        <strain evidence="1 2">DSM 2781</strain>
    </source>
</reference>
<gene>
    <name evidence="1" type="ORF">EV656_1283</name>
</gene>
<organism evidence="1 2">
    <name type="scientific">Rhodovulum adriaticum</name>
    <name type="common">Rhodopseudomonas adriatica</name>
    <dbReference type="NCBI Taxonomy" id="35804"/>
    <lineage>
        <taxon>Bacteria</taxon>
        <taxon>Pseudomonadati</taxon>
        <taxon>Pseudomonadota</taxon>
        <taxon>Alphaproteobacteria</taxon>
        <taxon>Rhodobacterales</taxon>
        <taxon>Paracoccaceae</taxon>
        <taxon>Rhodovulum</taxon>
    </lineage>
</organism>
<feature type="non-terminal residue" evidence="1">
    <location>
        <position position="1"/>
    </location>
</feature>
<evidence type="ECO:0000313" key="2">
    <source>
        <dbReference type="Proteomes" id="UP000295733"/>
    </source>
</evidence>
<dbReference type="Proteomes" id="UP000295733">
    <property type="component" value="Unassembled WGS sequence"/>
</dbReference>
<dbReference type="AlphaFoldDB" id="A0A4R2NF26"/>
<comment type="caution">
    <text evidence="1">The sequence shown here is derived from an EMBL/GenBank/DDBJ whole genome shotgun (WGS) entry which is preliminary data.</text>
</comment>